<dbReference type="PANTHER" id="PTHR11360">
    <property type="entry name" value="MONOCARBOXYLATE TRANSPORTER"/>
    <property type="match status" value="1"/>
</dbReference>
<dbReference type="InterPro" id="IPR036259">
    <property type="entry name" value="MFS_trans_sf"/>
</dbReference>
<accession>A0A934ITM9</accession>
<organism evidence="6 7">
    <name type="scientific">Acuticoccus mangrovi</name>
    <dbReference type="NCBI Taxonomy" id="2796142"/>
    <lineage>
        <taxon>Bacteria</taxon>
        <taxon>Pseudomonadati</taxon>
        <taxon>Pseudomonadota</taxon>
        <taxon>Alphaproteobacteria</taxon>
        <taxon>Hyphomicrobiales</taxon>
        <taxon>Amorphaceae</taxon>
        <taxon>Acuticoccus</taxon>
    </lineage>
</organism>
<dbReference type="PROSITE" id="PS50850">
    <property type="entry name" value="MFS"/>
    <property type="match status" value="1"/>
</dbReference>
<dbReference type="AlphaFoldDB" id="A0A934ITM9"/>
<feature type="transmembrane region" description="Helical" evidence="4">
    <location>
        <begin position="21"/>
        <end position="40"/>
    </location>
</feature>
<comment type="caution">
    <text evidence="6">The sequence shown here is derived from an EMBL/GenBank/DDBJ whole genome shotgun (WGS) entry which is preliminary data.</text>
</comment>
<keyword evidence="2 4" id="KW-1133">Transmembrane helix</keyword>
<dbReference type="GO" id="GO:0022857">
    <property type="term" value="F:transmembrane transporter activity"/>
    <property type="evidence" value="ECO:0007669"/>
    <property type="project" value="InterPro"/>
</dbReference>
<dbReference type="Gene3D" id="1.20.1250.20">
    <property type="entry name" value="MFS general substrate transporter like domains"/>
    <property type="match status" value="1"/>
</dbReference>
<feature type="transmembrane region" description="Helical" evidence="4">
    <location>
        <begin position="287"/>
        <end position="309"/>
    </location>
</feature>
<protein>
    <submittedName>
        <fullName evidence="6">MFS transporter</fullName>
    </submittedName>
</protein>
<feature type="transmembrane region" description="Helical" evidence="4">
    <location>
        <begin position="377"/>
        <end position="396"/>
    </location>
</feature>
<dbReference type="EMBL" id="JAEKJA010000033">
    <property type="protein sequence ID" value="MBJ3778611.1"/>
    <property type="molecule type" value="Genomic_DNA"/>
</dbReference>
<feature type="transmembrane region" description="Helical" evidence="4">
    <location>
        <begin position="147"/>
        <end position="168"/>
    </location>
</feature>
<feature type="domain" description="Major facilitator superfamily (MFS) profile" evidence="5">
    <location>
        <begin position="21"/>
        <end position="402"/>
    </location>
</feature>
<dbReference type="SUPFAM" id="SSF103473">
    <property type="entry name" value="MFS general substrate transporter"/>
    <property type="match status" value="1"/>
</dbReference>
<dbReference type="Pfam" id="PF07690">
    <property type="entry name" value="MFS_1"/>
    <property type="match status" value="1"/>
</dbReference>
<keyword evidence="7" id="KW-1185">Reference proteome</keyword>
<keyword evidence="3 4" id="KW-0472">Membrane</keyword>
<evidence type="ECO:0000313" key="7">
    <source>
        <dbReference type="Proteomes" id="UP000609531"/>
    </source>
</evidence>
<feature type="transmembrane region" description="Helical" evidence="4">
    <location>
        <begin position="349"/>
        <end position="371"/>
    </location>
</feature>
<evidence type="ECO:0000256" key="1">
    <source>
        <dbReference type="ARBA" id="ARBA00022692"/>
    </source>
</evidence>
<feature type="transmembrane region" description="Helical" evidence="4">
    <location>
        <begin position="218"/>
        <end position="241"/>
    </location>
</feature>
<feature type="transmembrane region" description="Helical" evidence="4">
    <location>
        <begin position="174"/>
        <end position="197"/>
    </location>
</feature>
<feature type="transmembrane region" description="Helical" evidence="4">
    <location>
        <begin position="88"/>
        <end position="107"/>
    </location>
</feature>
<feature type="transmembrane region" description="Helical" evidence="4">
    <location>
        <begin position="315"/>
        <end position="337"/>
    </location>
</feature>
<dbReference type="InterPro" id="IPR050327">
    <property type="entry name" value="Proton-linked_MCT"/>
</dbReference>
<gene>
    <name evidence="6" type="ORF">JCR33_23115</name>
</gene>
<evidence type="ECO:0000256" key="2">
    <source>
        <dbReference type="ARBA" id="ARBA00022989"/>
    </source>
</evidence>
<dbReference type="InterPro" id="IPR011701">
    <property type="entry name" value="MFS"/>
</dbReference>
<dbReference type="RefSeq" id="WP_198884517.1">
    <property type="nucleotide sequence ID" value="NZ_JAEKJA010000033.1"/>
</dbReference>
<evidence type="ECO:0000259" key="5">
    <source>
        <dbReference type="PROSITE" id="PS50850"/>
    </source>
</evidence>
<reference evidence="6" key="1">
    <citation type="submission" date="2020-12" db="EMBL/GenBank/DDBJ databases">
        <title>Bacterial taxonomy.</title>
        <authorList>
            <person name="Pan X."/>
        </authorList>
    </citation>
    <scope>NUCLEOTIDE SEQUENCE</scope>
    <source>
        <strain evidence="6">B2012</strain>
    </source>
</reference>
<feature type="transmembrane region" description="Helical" evidence="4">
    <location>
        <begin position="52"/>
        <end position="76"/>
    </location>
</feature>
<evidence type="ECO:0000256" key="4">
    <source>
        <dbReference type="SAM" id="Phobius"/>
    </source>
</evidence>
<keyword evidence="1 4" id="KW-0812">Transmembrane</keyword>
<name>A0A934ITM9_9HYPH</name>
<sequence length="405" mass="41533">MSAVGTAAPSEATLWAGRHRVVSALGVTQILAWGSSYYLLAVLARPIAEATGWRYGLIVGGLSLGLLVSGLVSVRVGRLIDRYGGRPVLVASTLALVVGLLTLAAAPNLAVYFAAWLVLGFGMGAGLYDAAFSTLGRLYGMRGRGVITTLTLWGGFASTIAWPLSAFLVEGVGWRGACVAYAVLHLLVTLPLQLFVLPKEVRRPQPAPERRERRTAGGAPIGVFLLLAAIVTTAGAVSATWSVHLITILEESGLPLATAVGLAALVGPAQVGARVVEMLGGGRYHPIWTMTAGVFLVAMGIGLLFAQAMLPALALMAYGAGNGVFSIARGTLPLALFGAEGYARLMGRLAMPSLIAQALAPAVAALAMTLGGAHATLALLLALAAVNAGAVLVLVVTTGRMRKAG</sequence>
<dbReference type="InterPro" id="IPR020846">
    <property type="entry name" value="MFS_dom"/>
</dbReference>
<dbReference type="Proteomes" id="UP000609531">
    <property type="component" value="Unassembled WGS sequence"/>
</dbReference>
<proteinExistence type="predicted"/>
<feature type="transmembrane region" description="Helical" evidence="4">
    <location>
        <begin position="253"/>
        <end position="275"/>
    </location>
</feature>
<dbReference type="PANTHER" id="PTHR11360:SF308">
    <property type="entry name" value="BLL3089 PROTEIN"/>
    <property type="match status" value="1"/>
</dbReference>
<evidence type="ECO:0000313" key="6">
    <source>
        <dbReference type="EMBL" id="MBJ3778611.1"/>
    </source>
</evidence>
<feature type="transmembrane region" description="Helical" evidence="4">
    <location>
        <begin position="113"/>
        <end position="135"/>
    </location>
</feature>
<evidence type="ECO:0000256" key="3">
    <source>
        <dbReference type="ARBA" id="ARBA00023136"/>
    </source>
</evidence>